<dbReference type="GO" id="GO:0009231">
    <property type="term" value="P:riboflavin biosynthetic process"/>
    <property type="evidence" value="ECO:0007669"/>
    <property type="project" value="TreeGrafter"/>
</dbReference>
<dbReference type="GO" id="GO:0046872">
    <property type="term" value="F:metal ion binding"/>
    <property type="evidence" value="ECO:0007669"/>
    <property type="project" value="UniProtKB-KW"/>
</dbReference>
<dbReference type="GO" id="GO:0016811">
    <property type="term" value="F:hydrolase activity, acting on carbon-nitrogen (but not peptide) bonds, in linear amides"/>
    <property type="evidence" value="ECO:0007669"/>
    <property type="project" value="TreeGrafter"/>
</dbReference>
<proteinExistence type="inferred from homology"/>
<evidence type="ECO:0000256" key="5">
    <source>
        <dbReference type="ARBA" id="ARBA00024029"/>
    </source>
</evidence>
<evidence type="ECO:0000256" key="2">
    <source>
        <dbReference type="ARBA" id="ARBA00022723"/>
    </source>
</evidence>
<keyword evidence="3" id="KW-0378">Hydrolase</keyword>
<comment type="cofactor">
    <cofactor evidence="1">
        <name>Zn(2+)</name>
        <dbReference type="ChEBI" id="CHEBI:29105"/>
    </cofactor>
</comment>
<protein>
    <submittedName>
        <fullName evidence="6">Creatininase family protein</fullName>
    </submittedName>
</protein>
<dbReference type="SUPFAM" id="SSF102215">
    <property type="entry name" value="Creatininase"/>
    <property type="match status" value="1"/>
</dbReference>
<keyword evidence="4" id="KW-0862">Zinc</keyword>
<dbReference type="Proteomes" id="UP000594480">
    <property type="component" value="Chromosome"/>
</dbReference>
<evidence type="ECO:0000313" key="7">
    <source>
        <dbReference type="Proteomes" id="UP000594480"/>
    </source>
</evidence>
<dbReference type="PANTHER" id="PTHR35005">
    <property type="entry name" value="3-DEHYDRO-SCYLLO-INOSOSE HYDROLASE"/>
    <property type="match status" value="1"/>
</dbReference>
<dbReference type="EMBL" id="CP064760">
    <property type="protein sequence ID" value="QPE04804.1"/>
    <property type="molecule type" value="Genomic_DNA"/>
</dbReference>
<evidence type="ECO:0000256" key="4">
    <source>
        <dbReference type="ARBA" id="ARBA00022833"/>
    </source>
</evidence>
<keyword evidence="2" id="KW-0479">Metal-binding</keyword>
<evidence type="ECO:0000256" key="3">
    <source>
        <dbReference type="ARBA" id="ARBA00022801"/>
    </source>
</evidence>
<comment type="similarity">
    <text evidence="5">Belongs to the creatininase superfamily.</text>
</comment>
<dbReference type="KEGG" id="msf:IT882_01255"/>
<evidence type="ECO:0000256" key="1">
    <source>
        <dbReference type="ARBA" id="ARBA00001947"/>
    </source>
</evidence>
<reference evidence="6 7" key="1">
    <citation type="submission" date="2020-11" db="EMBL/GenBank/DDBJ databases">
        <title>Amino acid is mineralized and recycled by bacteria in oceanic microbiome.</title>
        <authorList>
            <person name="Zheng L.Y."/>
        </authorList>
    </citation>
    <scope>NUCLEOTIDE SEQUENCE [LARGE SCALE GENOMIC DNA]</scope>
    <source>
        <strain evidence="6 7">A32-1</strain>
    </source>
</reference>
<dbReference type="Gene3D" id="3.40.50.10310">
    <property type="entry name" value="Creatininase"/>
    <property type="match status" value="1"/>
</dbReference>
<dbReference type="RefSeq" id="WP_195692831.1">
    <property type="nucleotide sequence ID" value="NZ_CP064760.1"/>
</dbReference>
<dbReference type="InterPro" id="IPR024087">
    <property type="entry name" value="Creatininase-like_sf"/>
</dbReference>
<sequence length="247" mass="26015">MIELSSSTWPDIRDVLSAGPTVAVLPFGALEQHGPHLPLDTDTRQSEAIARDIAAALDAVLLPSIEYGNTWGNAAFPGTVSLSLDTVAAICSDIAASLDSSGFALLVVVNGDYGNRLPLQVSVEKRAASGARMPVLVLDYPGLTEIGDRVKESPWAAPGLCHADELETSMMLAISPATVHPERFVVEYPELPPDFGQRPQALAGLGETGVFGDPRAATAAKGRQILAHVVAESLTAIERTMRAIGIR</sequence>
<dbReference type="InterPro" id="IPR003785">
    <property type="entry name" value="Creatininase/forma_Hydrolase"/>
</dbReference>
<name>A0A7S8MX13_9MICO</name>
<gene>
    <name evidence="6" type="ORF">IT882_01255</name>
</gene>
<evidence type="ECO:0000313" key="6">
    <source>
        <dbReference type="EMBL" id="QPE04804.1"/>
    </source>
</evidence>
<organism evidence="6 7">
    <name type="scientific">Microbacterium schleiferi</name>
    <dbReference type="NCBI Taxonomy" id="69362"/>
    <lineage>
        <taxon>Bacteria</taxon>
        <taxon>Bacillati</taxon>
        <taxon>Actinomycetota</taxon>
        <taxon>Actinomycetes</taxon>
        <taxon>Micrococcales</taxon>
        <taxon>Microbacteriaceae</taxon>
        <taxon>Microbacterium</taxon>
    </lineage>
</organism>
<dbReference type="Pfam" id="PF02633">
    <property type="entry name" value="Creatininase"/>
    <property type="match status" value="1"/>
</dbReference>
<keyword evidence="7" id="KW-1185">Reference proteome</keyword>
<dbReference type="AlphaFoldDB" id="A0A7S8MX13"/>
<dbReference type="PANTHER" id="PTHR35005:SF1">
    <property type="entry name" value="2-AMINO-5-FORMYLAMINO-6-RIBOSYLAMINOPYRIMIDIN-4(3H)-ONE 5'-MONOPHOSPHATE DEFORMYLASE"/>
    <property type="match status" value="1"/>
</dbReference>
<accession>A0A7S8MX13</accession>